<comment type="caution">
    <text evidence="1">The sequence shown here is derived from an EMBL/GenBank/DDBJ whole genome shotgun (WGS) entry which is preliminary data.</text>
</comment>
<evidence type="ECO:0000313" key="1">
    <source>
        <dbReference type="EMBL" id="TPP62299.1"/>
    </source>
</evidence>
<organism evidence="1 2">
    <name type="scientific">Fasciola gigantica</name>
    <name type="common">Giant liver fluke</name>
    <dbReference type="NCBI Taxonomy" id="46835"/>
    <lineage>
        <taxon>Eukaryota</taxon>
        <taxon>Metazoa</taxon>
        <taxon>Spiralia</taxon>
        <taxon>Lophotrochozoa</taxon>
        <taxon>Platyhelminthes</taxon>
        <taxon>Trematoda</taxon>
        <taxon>Digenea</taxon>
        <taxon>Plagiorchiida</taxon>
        <taxon>Echinostomata</taxon>
        <taxon>Echinostomatoidea</taxon>
        <taxon>Fasciolidae</taxon>
        <taxon>Fasciola</taxon>
    </lineage>
</organism>
<dbReference type="OrthoDB" id="5819442at2759"/>
<dbReference type="AlphaFoldDB" id="A0A504YPH0"/>
<evidence type="ECO:0000313" key="2">
    <source>
        <dbReference type="Proteomes" id="UP000316759"/>
    </source>
</evidence>
<gene>
    <name evidence="1" type="ORF">FGIG_07284</name>
</gene>
<keyword evidence="2" id="KW-1185">Reference proteome</keyword>
<reference evidence="1 2" key="1">
    <citation type="submission" date="2019-04" db="EMBL/GenBank/DDBJ databases">
        <title>Annotation for the trematode Fasciola gigantica.</title>
        <authorList>
            <person name="Choi Y.-J."/>
        </authorList>
    </citation>
    <scope>NUCLEOTIDE SEQUENCE [LARGE SCALE GENOMIC DNA]</scope>
    <source>
        <strain evidence="1">Uganda_cow_1</strain>
    </source>
</reference>
<protein>
    <submittedName>
        <fullName evidence="1">Uncharacterized protein</fullName>
    </submittedName>
</protein>
<sequence length="165" mass="18264">MNKKDALRSSVDICDLILNYVKDFPIPKEVKSRCNVDNLKSADMDFSRLQIINKETTHLPSTTGSAAGLANGLPESGHSPSRSFGGVKQKMNSHVLFSSVFTNKIGETSDKTIATERSYEVHIVGSVCKNRFVKKAPSLYKNRPTRSVSTGPMRISICEFQIDPR</sequence>
<dbReference type="EMBL" id="SUNJ01007035">
    <property type="protein sequence ID" value="TPP62299.1"/>
    <property type="molecule type" value="Genomic_DNA"/>
</dbReference>
<proteinExistence type="predicted"/>
<dbReference type="Proteomes" id="UP000316759">
    <property type="component" value="Unassembled WGS sequence"/>
</dbReference>
<accession>A0A504YPH0</accession>
<name>A0A504YPH0_FASGI</name>